<feature type="region of interest" description="Disordered" evidence="1">
    <location>
        <begin position="1"/>
        <end position="22"/>
    </location>
</feature>
<reference evidence="2" key="1">
    <citation type="submission" date="2014-09" db="EMBL/GenBank/DDBJ databases">
        <authorList>
            <person name="Magalhaes I.L.F."/>
            <person name="Oliveira U."/>
            <person name="Santos F.R."/>
            <person name="Vidigal T.H.D.A."/>
            <person name="Brescovit A.D."/>
            <person name="Santos A.J."/>
        </authorList>
    </citation>
    <scope>NUCLEOTIDE SEQUENCE</scope>
    <source>
        <tissue evidence="2">Shoot tissue taken approximately 20 cm above the soil surface</tissue>
    </source>
</reference>
<evidence type="ECO:0000313" key="2">
    <source>
        <dbReference type="EMBL" id="JAD74188.1"/>
    </source>
</evidence>
<reference evidence="2" key="2">
    <citation type="journal article" date="2015" name="Data Brief">
        <title>Shoot transcriptome of the giant reed, Arundo donax.</title>
        <authorList>
            <person name="Barrero R.A."/>
            <person name="Guerrero F.D."/>
            <person name="Moolhuijzen P."/>
            <person name="Goolsby J.A."/>
            <person name="Tidwell J."/>
            <person name="Bellgard S.E."/>
            <person name="Bellgard M.I."/>
        </authorList>
    </citation>
    <scope>NUCLEOTIDE SEQUENCE</scope>
    <source>
        <tissue evidence="2">Shoot tissue taken approximately 20 cm above the soil surface</tissue>
    </source>
</reference>
<evidence type="ECO:0000256" key="1">
    <source>
        <dbReference type="SAM" id="MobiDB-lite"/>
    </source>
</evidence>
<organism evidence="2">
    <name type="scientific">Arundo donax</name>
    <name type="common">Giant reed</name>
    <name type="synonym">Donax arundinaceus</name>
    <dbReference type="NCBI Taxonomy" id="35708"/>
    <lineage>
        <taxon>Eukaryota</taxon>
        <taxon>Viridiplantae</taxon>
        <taxon>Streptophyta</taxon>
        <taxon>Embryophyta</taxon>
        <taxon>Tracheophyta</taxon>
        <taxon>Spermatophyta</taxon>
        <taxon>Magnoliopsida</taxon>
        <taxon>Liliopsida</taxon>
        <taxon>Poales</taxon>
        <taxon>Poaceae</taxon>
        <taxon>PACMAD clade</taxon>
        <taxon>Arundinoideae</taxon>
        <taxon>Arundineae</taxon>
        <taxon>Arundo</taxon>
    </lineage>
</organism>
<dbReference type="AlphaFoldDB" id="A0A0A9CIB5"/>
<accession>A0A0A9CIB5</accession>
<proteinExistence type="predicted"/>
<protein>
    <submittedName>
        <fullName evidence="2">Uncharacterized protein</fullName>
    </submittedName>
</protein>
<name>A0A0A9CIB5_ARUDO</name>
<dbReference type="EMBL" id="GBRH01223707">
    <property type="protein sequence ID" value="JAD74188.1"/>
    <property type="molecule type" value="Transcribed_RNA"/>
</dbReference>
<sequence length="63" mass="6933">MAATHTRPALPAPKLTHTHRNKLGDGARSLRWYSNTDDTGLAGGDFYIQTQIPSQMLGRLGRI</sequence>